<evidence type="ECO:0000313" key="4">
    <source>
        <dbReference type="Proteomes" id="UP000005435"/>
    </source>
</evidence>
<dbReference type="InterPro" id="IPR020904">
    <property type="entry name" value="Sc_DH/Rdtase_CS"/>
</dbReference>
<protein>
    <submittedName>
        <fullName evidence="3">Short-chain alcohol dehydrogenase</fullName>
    </submittedName>
</protein>
<dbReference type="HOGENOM" id="CLU_010194_2_4_9"/>
<name>G8M0D9_ACECE</name>
<keyword evidence="4" id="KW-1185">Reference proteome</keyword>
<dbReference type="SUPFAM" id="SSF51735">
    <property type="entry name" value="NAD(P)-binding Rossmann-fold domains"/>
    <property type="match status" value="1"/>
</dbReference>
<reference evidence="3 4" key="2">
    <citation type="journal article" date="2012" name="Stand. Genomic Sci.">
        <title>Complete Genome Sequence of Clostridium clariflavum DSM 19732.</title>
        <authorList>
            <person name="Izquierdo J.A."/>
            <person name="Goodwin L."/>
            <person name="Davenport K.W."/>
            <person name="Teshima H."/>
            <person name="Bruce D."/>
            <person name="Detter C."/>
            <person name="Tapia R."/>
            <person name="Han S."/>
            <person name="Land M."/>
            <person name="Hauser L."/>
            <person name="Jeffries C.D."/>
            <person name="Han J."/>
            <person name="Pitluck S."/>
            <person name="Nolan M."/>
            <person name="Chen A."/>
            <person name="Huntemann M."/>
            <person name="Mavromatis K."/>
            <person name="Mikhailova N."/>
            <person name="Liolios K."/>
            <person name="Woyke T."/>
            <person name="Lynd L.R."/>
        </authorList>
    </citation>
    <scope>NUCLEOTIDE SEQUENCE [LARGE SCALE GENOMIC DNA]</scope>
    <source>
        <strain evidence="4">DSM 19732 / NBRC 101661 / EBR45</strain>
    </source>
</reference>
<dbReference type="Pfam" id="PF00106">
    <property type="entry name" value="adh_short"/>
    <property type="match status" value="1"/>
</dbReference>
<dbReference type="PRINTS" id="PR00080">
    <property type="entry name" value="SDRFAMILY"/>
</dbReference>
<dbReference type="InterPro" id="IPR002347">
    <property type="entry name" value="SDR_fam"/>
</dbReference>
<dbReference type="PROSITE" id="PS00061">
    <property type="entry name" value="ADH_SHORT"/>
    <property type="match status" value="1"/>
</dbReference>
<evidence type="ECO:0000256" key="1">
    <source>
        <dbReference type="ARBA" id="ARBA00006484"/>
    </source>
</evidence>
<dbReference type="RefSeq" id="WP_014254598.1">
    <property type="nucleotide sequence ID" value="NC_016627.1"/>
</dbReference>
<dbReference type="InterPro" id="IPR036291">
    <property type="entry name" value="NAD(P)-bd_dom_sf"/>
</dbReference>
<gene>
    <name evidence="3" type="ordered locus">Clocl_1333</name>
</gene>
<dbReference type="GO" id="GO:0015996">
    <property type="term" value="P:chlorophyll catabolic process"/>
    <property type="evidence" value="ECO:0007669"/>
    <property type="project" value="TreeGrafter"/>
</dbReference>
<dbReference type="Proteomes" id="UP000005435">
    <property type="component" value="Chromosome"/>
</dbReference>
<comment type="similarity">
    <text evidence="1 2">Belongs to the short-chain dehydrogenases/reductases (SDR) family.</text>
</comment>
<dbReference type="CDD" id="cd05233">
    <property type="entry name" value="SDR_c"/>
    <property type="match status" value="1"/>
</dbReference>
<dbReference type="Gene3D" id="3.40.50.720">
    <property type="entry name" value="NAD(P)-binding Rossmann-like Domain"/>
    <property type="match status" value="1"/>
</dbReference>
<dbReference type="InterPro" id="IPR052625">
    <property type="entry name" value="Chl_b_Red"/>
</dbReference>
<dbReference type="EMBL" id="CP003065">
    <property type="protein sequence ID" value="AEV67984.1"/>
    <property type="molecule type" value="Genomic_DNA"/>
</dbReference>
<organism evidence="3 4">
    <name type="scientific">Acetivibrio clariflavus (strain DSM 19732 / NBRC 101661 / EBR45)</name>
    <name type="common">Clostridium clariflavum</name>
    <dbReference type="NCBI Taxonomy" id="720554"/>
    <lineage>
        <taxon>Bacteria</taxon>
        <taxon>Bacillati</taxon>
        <taxon>Bacillota</taxon>
        <taxon>Clostridia</taxon>
        <taxon>Eubacteriales</taxon>
        <taxon>Oscillospiraceae</taxon>
        <taxon>Acetivibrio</taxon>
    </lineage>
</organism>
<dbReference type="AlphaFoldDB" id="G8M0D9"/>
<dbReference type="GO" id="GO:0010304">
    <property type="term" value="P:PSII associated light-harvesting complex II catabolic process"/>
    <property type="evidence" value="ECO:0007669"/>
    <property type="project" value="TreeGrafter"/>
</dbReference>
<dbReference type="eggNOG" id="COG4221">
    <property type="taxonomic scope" value="Bacteria"/>
</dbReference>
<reference evidence="4" key="1">
    <citation type="submission" date="2011-12" db="EMBL/GenBank/DDBJ databases">
        <title>Complete sequence of Clostridium clariflavum DSM 19732.</title>
        <authorList>
            <consortium name="US DOE Joint Genome Institute"/>
            <person name="Lucas S."/>
            <person name="Han J."/>
            <person name="Lapidus A."/>
            <person name="Cheng J.-F."/>
            <person name="Goodwin L."/>
            <person name="Pitluck S."/>
            <person name="Peters L."/>
            <person name="Teshima H."/>
            <person name="Detter J.C."/>
            <person name="Han C."/>
            <person name="Tapia R."/>
            <person name="Land M."/>
            <person name="Hauser L."/>
            <person name="Kyrpides N."/>
            <person name="Ivanova N."/>
            <person name="Pagani I."/>
            <person name="Kitzmiller T."/>
            <person name="Lynd L."/>
            <person name="Izquierdo J."/>
            <person name="Woyke T."/>
        </authorList>
    </citation>
    <scope>NUCLEOTIDE SEQUENCE [LARGE SCALE GENOMIC DNA]</scope>
    <source>
        <strain evidence="4">DSM 19732 / NBRC 101661 / EBR45</strain>
    </source>
</reference>
<proteinExistence type="inferred from homology"/>
<dbReference type="PANTHER" id="PTHR24314">
    <property type="entry name" value="NON-SPECIFIC LIPID TRANSFER PROTEIN-RELATED"/>
    <property type="match status" value="1"/>
</dbReference>
<accession>G8M0D9</accession>
<sequence length="264" mass="29899">MKNVVITGSTRGLGLEMAKEFLKEGCNVTISGSKPESFNKAKDELKDFEDRFIYVTCNVRNMDEIKNLWQKSVEKWGKVDIWINNAGQNCPYEFFYDTSDEYVDTVIDTNIKGVIYGSKVAAENMLKQGYGQIWNMEGLGSDGRIVEKTLLYASSKAAITYFTKGLAKELKNSPVKIGRLSPGMMLTDLMVKTSTGEPSSVNQDAQFKKIFNILGERPETVAKFLVPRILSNTKQDAHIVWLTNFKAMRKFITAPFRKREDLLK</sequence>
<dbReference type="KEGG" id="ccl:Clocl_1333"/>
<dbReference type="PANTHER" id="PTHR24314:SF21">
    <property type="entry name" value="CHLOROPHYLL(IDE) B REDUCTASE NYC1, CHLOROPLASTIC-RELATED"/>
    <property type="match status" value="1"/>
</dbReference>
<dbReference type="OrthoDB" id="9808814at2"/>
<evidence type="ECO:0000313" key="3">
    <source>
        <dbReference type="EMBL" id="AEV67984.1"/>
    </source>
</evidence>
<dbReference type="PRINTS" id="PR00081">
    <property type="entry name" value="GDHRDH"/>
</dbReference>
<dbReference type="STRING" id="720554.Clocl_1333"/>
<dbReference type="GO" id="GO:0034256">
    <property type="term" value="F:chlorophyll(ide) b reductase activity"/>
    <property type="evidence" value="ECO:0007669"/>
    <property type="project" value="TreeGrafter"/>
</dbReference>
<evidence type="ECO:0000256" key="2">
    <source>
        <dbReference type="RuleBase" id="RU000363"/>
    </source>
</evidence>